<feature type="region of interest" description="Disordered" evidence="1">
    <location>
        <begin position="328"/>
        <end position="348"/>
    </location>
</feature>
<dbReference type="EMBL" id="WWBZ02000073">
    <property type="protein sequence ID" value="KAF4302336.1"/>
    <property type="molecule type" value="Genomic_DNA"/>
</dbReference>
<reference evidence="3" key="1">
    <citation type="submission" date="2020-04" db="EMBL/GenBank/DDBJ databases">
        <title>Genome Assembly and Annotation of Botryosphaeria dothidea sdau 11-99, a Latent Pathogen of Apple Fruit Ring Rot in China.</title>
        <authorList>
            <person name="Yu C."/>
            <person name="Diao Y."/>
            <person name="Lu Q."/>
            <person name="Zhao J."/>
            <person name="Cui S."/>
            <person name="Peng C."/>
            <person name="He B."/>
            <person name="Liu H."/>
        </authorList>
    </citation>
    <scope>NUCLEOTIDE SEQUENCE [LARGE SCALE GENOMIC DNA]</scope>
    <source>
        <strain evidence="3">Sdau11-99</strain>
    </source>
</reference>
<evidence type="ECO:0000313" key="3">
    <source>
        <dbReference type="EMBL" id="KAF4302336.1"/>
    </source>
</evidence>
<feature type="domain" description="F-box" evidence="2">
    <location>
        <begin position="11"/>
        <end position="66"/>
    </location>
</feature>
<dbReference type="SUPFAM" id="SSF81383">
    <property type="entry name" value="F-box domain"/>
    <property type="match status" value="1"/>
</dbReference>
<dbReference type="OrthoDB" id="3792649at2759"/>
<sequence>MPSTTKTPHHPSPISTLPPELLLDIYDRLDGVSSLALRATNKDLHAILPAPRGGDTPLSKRLYVRLLAAASFRHALSLERAGQTHALRACAACTSAHPPEFFSAAQRARGPAERRCRGWERVFRLCEHTEVRFDDAPFGDPTADLERQASSSSARLECWADHGGEPRRPHLRFSVDAARAANVATAHRWVGLEGLPGAGEDGGVEVGEVLGALRGELGRRRLCPHRRVRDVPALLRLYVGEGEGEGEGEVVALGSEGEEGAASLQTRLDEKGFWSLYGVCEACRASFEVCRDVVGPGATGRVGIEVVRYWENMFEADDPMWLAQLEDPKEREEGWDENGWSKGWEKWA</sequence>
<keyword evidence="4" id="KW-1185">Reference proteome</keyword>
<accession>A0A8H4N190</accession>
<evidence type="ECO:0000259" key="2">
    <source>
        <dbReference type="PROSITE" id="PS50181"/>
    </source>
</evidence>
<protein>
    <recommendedName>
        <fullName evidence="2">F-box domain-containing protein</fullName>
    </recommendedName>
</protein>
<comment type="caution">
    <text evidence="3">The sequence shown here is derived from an EMBL/GenBank/DDBJ whole genome shotgun (WGS) entry which is preliminary data.</text>
</comment>
<evidence type="ECO:0000313" key="4">
    <source>
        <dbReference type="Proteomes" id="UP000572817"/>
    </source>
</evidence>
<evidence type="ECO:0000256" key="1">
    <source>
        <dbReference type="SAM" id="MobiDB-lite"/>
    </source>
</evidence>
<name>A0A8H4N190_9PEZI</name>
<dbReference type="InterPro" id="IPR036047">
    <property type="entry name" value="F-box-like_dom_sf"/>
</dbReference>
<dbReference type="Proteomes" id="UP000572817">
    <property type="component" value="Unassembled WGS sequence"/>
</dbReference>
<dbReference type="AlphaFoldDB" id="A0A8H4N190"/>
<dbReference type="CDD" id="cd09917">
    <property type="entry name" value="F-box_SF"/>
    <property type="match status" value="1"/>
</dbReference>
<dbReference type="InterPro" id="IPR001810">
    <property type="entry name" value="F-box_dom"/>
</dbReference>
<dbReference type="PROSITE" id="PS50181">
    <property type="entry name" value="FBOX"/>
    <property type="match status" value="1"/>
</dbReference>
<organism evidence="3 4">
    <name type="scientific">Botryosphaeria dothidea</name>
    <dbReference type="NCBI Taxonomy" id="55169"/>
    <lineage>
        <taxon>Eukaryota</taxon>
        <taxon>Fungi</taxon>
        <taxon>Dikarya</taxon>
        <taxon>Ascomycota</taxon>
        <taxon>Pezizomycotina</taxon>
        <taxon>Dothideomycetes</taxon>
        <taxon>Dothideomycetes incertae sedis</taxon>
        <taxon>Botryosphaeriales</taxon>
        <taxon>Botryosphaeriaceae</taxon>
        <taxon>Botryosphaeria</taxon>
    </lineage>
</organism>
<proteinExistence type="predicted"/>
<gene>
    <name evidence="3" type="ORF">GTA08_BOTSDO10458</name>
</gene>